<evidence type="ECO:0000313" key="3">
    <source>
        <dbReference type="Proteomes" id="UP001226577"/>
    </source>
</evidence>
<evidence type="ECO:0000313" key="2">
    <source>
        <dbReference type="EMBL" id="MDP9890890.1"/>
    </source>
</evidence>
<accession>A0ABT9S1K2</accession>
<comment type="caution">
    <text evidence="2">The sequence shown here is derived from an EMBL/GenBank/DDBJ whole genome shotgun (WGS) entry which is preliminary data.</text>
</comment>
<dbReference type="Proteomes" id="UP001226577">
    <property type="component" value="Unassembled WGS sequence"/>
</dbReference>
<keyword evidence="3" id="KW-1185">Reference proteome</keyword>
<feature type="region of interest" description="Disordered" evidence="1">
    <location>
        <begin position="1"/>
        <end position="30"/>
    </location>
</feature>
<proteinExistence type="predicted"/>
<gene>
    <name evidence="2" type="ORF">J2X98_004509</name>
</gene>
<protein>
    <submittedName>
        <fullName evidence="2">Uncharacterized protein</fullName>
    </submittedName>
</protein>
<sequence>MTAVNLPLVPPMTDRGRSTAHVPITETFAP</sequence>
<organism evidence="2 3">
    <name type="scientific">Pseudarthrobacter enclensis</name>
    <dbReference type="NCBI Taxonomy" id="993070"/>
    <lineage>
        <taxon>Bacteria</taxon>
        <taxon>Bacillati</taxon>
        <taxon>Actinomycetota</taxon>
        <taxon>Actinomycetes</taxon>
        <taxon>Micrococcales</taxon>
        <taxon>Micrococcaceae</taxon>
        <taxon>Pseudarthrobacter</taxon>
    </lineage>
</organism>
<dbReference type="EMBL" id="JAUSRE010000051">
    <property type="protein sequence ID" value="MDP9890890.1"/>
    <property type="molecule type" value="Genomic_DNA"/>
</dbReference>
<name>A0ABT9S1K2_9MICC</name>
<reference evidence="2 3" key="1">
    <citation type="submission" date="2023-07" db="EMBL/GenBank/DDBJ databases">
        <title>Sorghum-associated microbial communities from plants grown in Nebraska, USA.</title>
        <authorList>
            <person name="Schachtman D."/>
        </authorList>
    </citation>
    <scope>NUCLEOTIDE SEQUENCE [LARGE SCALE GENOMIC DNA]</scope>
    <source>
        <strain evidence="2 3">CC222</strain>
    </source>
</reference>
<evidence type="ECO:0000256" key="1">
    <source>
        <dbReference type="SAM" id="MobiDB-lite"/>
    </source>
</evidence>